<dbReference type="InterPro" id="IPR002686">
    <property type="entry name" value="Transposase_17"/>
</dbReference>
<dbReference type="GO" id="GO:0004803">
    <property type="term" value="F:transposase activity"/>
    <property type="evidence" value="ECO:0007669"/>
    <property type="project" value="InterPro"/>
</dbReference>
<dbReference type="SMART" id="SM00760">
    <property type="entry name" value="Bac_DnaA_C"/>
    <property type="match status" value="1"/>
</dbReference>
<dbReference type="GO" id="GO:0043565">
    <property type="term" value="F:sequence-specific DNA binding"/>
    <property type="evidence" value="ECO:0007669"/>
    <property type="project" value="InterPro"/>
</dbReference>
<keyword evidence="4" id="KW-1185">Reference proteome</keyword>
<dbReference type="GO" id="GO:0006275">
    <property type="term" value="P:regulation of DNA replication"/>
    <property type="evidence" value="ECO:0007669"/>
    <property type="project" value="InterPro"/>
</dbReference>
<dbReference type="EMBL" id="AP021874">
    <property type="protein sequence ID" value="BBO72202.1"/>
    <property type="molecule type" value="Genomic_DNA"/>
</dbReference>
<evidence type="ECO:0000259" key="1">
    <source>
        <dbReference type="SMART" id="SM00760"/>
    </source>
</evidence>
<dbReference type="InterPro" id="IPR013159">
    <property type="entry name" value="DnaA_C"/>
</dbReference>
<dbReference type="Pfam" id="PF01797">
    <property type="entry name" value="Y1_Tnp"/>
    <property type="match status" value="1"/>
</dbReference>
<dbReference type="PANTHER" id="PTHR34322:SF2">
    <property type="entry name" value="TRANSPOSASE IS200-LIKE DOMAIN-CONTAINING PROTEIN"/>
    <property type="match status" value="1"/>
</dbReference>
<dbReference type="Gene3D" id="3.30.70.1290">
    <property type="entry name" value="Transposase IS200-like"/>
    <property type="match status" value="1"/>
</dbReference>
<name>A0A5K7YQY4_9BACT</name>
<dbReference type="AlphaFoldDB" id="A0A5K7YQY4"/>
<evidence type="ECO:0000313" key="3">
    <source>
        <dbReference type="EMBL" id="BBO72202.1"/>
    </source>
</evidence>
<protein>
    <submittedName>
        <fullName evidence="3">Transposase</fullName>
    </submittedName>
</protein>
<dbReference type="GO" id="GO:0005524">
    <property type="term" value="F:ATP binding"/>
    <property type="evidence" value="ECO:0007669"/>
    <property type="project" value="InterPro"/>
</dbReference>
<dbReference type="PANTHER" id="PTHR34322">
    <property type="entry name" value="TRANSPOSASE, Y1_TNP DOMAIN-CONTAINING"/>
    <property type="match status" value="1"/>
</dbReference>
<evidence type="ECO:0000313" key="4">
    <source>
        <dbReference type="Proteomes" id="UP000427906"/>
    </source>
</evidence>
<dbReference type="Proteomes" id="UP000427906">
    <property type="component" value="Chromosome"/>
</dbReference>
<dbReference type="KEGG" id="dalk:DSCA_61320"/>
<dbReference type="InterPro" id="IPR010921">
    <property type="entry name" value="Trp_repressor/repl_initiator"/>
</dbReference>
<dbReference type="SMART" id="SM01321">
    <property type="entry name" value="Y1_Tnp"/>
    <property type="match status" value="1"/>
</dbReference>
<gene>
    <name evidence="3" type="ORF">DSCA_61320</name>
</gene>
<dbReference type="SUPFAM" id="SSF48295">
    <property type="entry name" value="TrpR-like"/>
    <property type="match status" value="1"/>
</dbReference>
<dbReference type="GO" id="GO:0006270">
    <property type="term" value="P:DNA replication initiation"/>
    <property type="evidence" value="ECO:0007669"/>
    <property type="project" value="InterPro"/>
</dbReference>
<organism evidence="3 4">
    <name type="scientific">Desulfosarcina alkanivorans</name>
    <dbReference type="NCBI Taxonomy" id="571177"/>
    <lineage>
        <taxon>Bacteria</taxon>
        <taxon>Pseudomonadati</taxon>
        <taxon>Thermodesulfobacteriota</taxon>
        <taxon>Desulfobacteria</taxon>
        <taxon>Desulfobacterales</taxon>
        <taxon>Desulfosarcinaceae</taxon>
        <taxon>Desulfosarcina</taxon>
    </lineage>
</organism>
<evidence type="ECO:0000259" key="2">
    <source>
        <dbReference type="SMART" id="SM01321"/>
    </source>
</evidence>
<feature type="domain" description="Chromosomal replication initiator DnaA C-terminal" evidence="1">
    <location>
        <begin position="253"/>
        <end position="321"/>
    </location>
</feature>
<sequence>MPRQARIDTPGALHHIIARGIERRKIFNDDEDRDAFIERLGTILDQTGTECYAWALIPNHFHLLLRTGSAPIATVMRRLLTGHAICFNRRHRRSGHLFQNRYKSILCQEDAYLLELVRYIHLNPLRAKLVADMKALDKYPYCGHATVMGTIDCAWQNVTVVLRQFGKRVASARKGYRSFVEKGIANGKRTDLTGGGLIRSAGGWTAVKAIRAAATHEKSDERILGDGAFVERILAESQEVLDRRYALKAQGLTVEDVADRVAQVLGITTDRVWLPGKYKQQVMARSLLCFWSVQELGESMAAMAGRLGISTTAVSKSVRRGAHIADDLGVKLIS</sequence>
<dbReference type="SUPFAM" id="SSF143422">
    <property type="entry name" value="Transposase IS200-like"/>
    <property type="match status" value="1"/>
</dbReference>
<dbReference type="InterPro" id="IPR036515">
    <property type="entry name" value="Transposase_17_sf"/>
</dbReference>
<dbReference type="RefSeq" id="WP_155319931.1">
    <property type="nucleotide sequence ID" value="NZ_AP021874.1"/>
</dbReference>
<reference evidence="3 4" key="1">
    <citation type="submission" date="2019-11" db="EMBL/GenBank/DDBJ databases">
        <title>Comparative genomics of hydrocarbon-degrading Desulfosarcina strains.</title>
        <authorList>
            <person name="Watanabe M."/>
            <person name="Kojima H."/>
            <person name="Fukui M."/>
        </authorList>
    </citation>
    <scope>NUCLEOTIDE SEQUENCE [LARGE SCALE GENOMIC DNA]</scope>
    <source>
        <strain evidence="3 4">PL12</strain>
    </source>
</reference>
<feature type="domain" description="Transposase IS200-like" evidence="2">
    <location>
        <begin position="9"/>
        <end position="123"/>
    </location>
</feature>
<proteinExistence type="predicted"/>
<dbReference type="OrthoDB" id="5470339at2"/>
<dbReference type="GO" id="GO:0006313">
    <property type="term" value="P:DNA transposition"/>
    <property type="evidence" value="ECO:0007669"/>
    <property type="project" value="InterPro"/>
</dbReference>
<accession>A0A5K7YQY4</accession>